<organism evidence="8 9">
    <name type="scientific">Uabimicrobium amorphum</name>
    <dbReference type="NCBI Taxonomy" id="2596890"/>
    <lineage>
        <taxon>Bacteria</taxon>
        <taxon>Pseudomonadati</taxon>
        <taxon>Planctomycetota</taxon>
        <taxon>Candidatus Uabimicrobiia</taxon>
        <taxon>Candidatus Uabimicrobiales</taxon>
        <taxon>Candidatus Uabimicrobiaceae</taxon>
        <taxon>Candidatus Uabimicrobium</taxon>
    </lineage>
</organism>
<dbReference type="Gene3D" id="3.30.200.20">
    <property type="entry name" value="Phosphorylase Kinase, domain 1"/>
    <property type="match status" value="1"/>
</dbReference>
<feature type="compositionally biased region" description="Basic and acidic residues" evidence="6">
    <location>
        <begin position="455"/>
        <end position="464"/>
    </location>
</feature>
<dbReference type="Proteomes" id="UP000326354">
    <property type="component" value="Chromosome"/>
</dbReference>
<keyword evidence="4 5" id="KW-0067">ATP-binding</keyword>
<dbReference type="Gene3D" id="1.10.510.10">
    <property type="entry name" value="Transferase(Phosphotransferase) domain 1"/>
    <property type="match status" value="1"/>
</dbReference>
<dbReference type="PANTHER" id="PTHR43289:SF34">
    <property type="entry name" value="SERINE_THREONINE-PROTEIN KINASE YBDM-RELATED"/>
    <property type="match status" value="1"/>
</dbReference>
<keyword evidence="1" id="KW-0808">Transferase</keyword>
<dbReference type="InterPro" id="IPR011009">
    <property type="entry name" value="Kinase-like_dom_sf"/>
</dbReference>
<evidence type="ECO:0000256" key="2">
    <source>
        <dbReference type="ARBA" id="ARBA00022741"/>
    </source>
</evidence>
<protein>
    <submittedName>
        <fullName evidence="8">Protein kinase</fullName>
    </submittedName>
</protein>
<evidence type="ECO:0000256" key="5">
    <source>
        <dbReference type="PROSITE-ProRule" id="PRU10141"/>
    </source>
</evidence>
<dbReference type="SUPFAM" id="SSF56112">
    <property type="entry name" value="Protein kinase-like (PK-like)"/>
    <property type="match status" value="1"/>
</dbReference>
<dbReference type="OrthoDB" id="437733at2"/>
<dbReference type="CDD" id="cd14014">
    <property type="entry name" value="STKc_PknB_like"/>
    <property type="match status" value="1"/>
</dbReference>
<dbReference type="KEGG" id="uam:UABAM_05963"/>
<reference evidence="8 9" key="1">
    <citation type="submission" date="2019-08" db="EMBL/GenBank/DDBJ databases">
        <title>Complete genome sequence of Candidatus Uab amorphum.</title>
        <authorList>
            <person name="Shiratori T."/>
            <person name="Suzuki S."/>
            <person name="Kakizawa Y."/>
            <person name="Ishida K."/>
        </authorList>
    </citation>
    <scope>NUCLEOTIDE SEQUENCE [LARGE SCALE GENOMIC DNA]</scope>
    <source>
        <strain evidence="8 9">SRT547</strain>
    </source>
</reference>
<sequence length="630" mass="70499">MYKNENVLFGQVGIRSGILQERYLQEYISECPEHSMMFSQWLLYKKYVDQNQVNMIVSHIDQSKQNSSAVQTTATRNARGTVAGTSQQPRQLSQEPQTIGRYKVICVLGQGGMGKVYKVFDPQLQKELALKVNFCGDASSKAAVRFRREAKTMTALNHPGIVKAYDIGCQDNQMFFTMDLVKGVSLKEWQLSTPMTVKQSVKFIIQVCEIMDYAHRNGVVHRDLKPGNIMVDNGKPIIMDFGLVKVEEASQKLSKTGVMMGTLRYMAPEQVEGRHSATTAQSDLYSIAAILYELLTRRPIFTVKGHAALLNSIFNKDPIPLREVNPKIPKELEDVCLKALAKHKKHRHQSCKTFANDLRKFGGGNVNNNTRRTSARTLATRNTTQSNGKVWMVVGGTVALLLLLVIAMNSGNSNTSQNISGGNSVDQPIETAKKSQNKNTTSQNTDEIKGTPQNNEKKSNEKQNNKKQNSKSQSNKKQNRKKQKPKDFDWKDAIVGFKFNKGAIVDRIGKFGILKTSILGRYPGRDHLIVIPGRQGKLEVAFQLNRIPEKLWVGLSHLSTRANNDWYSPINVVVNGEVVEANFNPGGRVEHLNKFEITKSVKVGTNVVSIQSARTATSNHWLFSFGIFPK</sequence>
<feature type="domain" description="Protein kinase" evidence="7">
    <location>
        <begin position="102"/>
        <end position="359"/>
    </location>
</feature>
<evidence type="ECO:0000256" key="3">
    <source>
        <dbReference type="ARBA" id="ARBA00022777"/>
    </source>
</evidence>
<evidence type="ECO:0000256" key="6">
    <source>
        <dbReference type="SAM" id="MobiDB-lite"/>
    </source>
</evidence>
<dbReference type="EMBL" id="AP019860">
    <property type="protein sequence ID" value="BBM87551.1"/>
    <property type="molecule type" value="Genomic_DNA"/>
</dbReference>
<dbReference type="InterPro" id="IPR000719">
    <property type="entry name" value="Prot_kinase_dom"/>
</dbReference>
<evidence type="ECO:0000259" key="7">
    <source>
        <dbReference type="PROSITE" id="PS50011"/>
    </source>
</evidence>
<dbReference type="InterPro" id="IPR017441">
    <property type="entry name" value="Protein_kinase_ATP_BS"/>
</dbReference>
<gene>
    <name evidence="8" type="ORF">UABAM_05963</name>
</gene>
<evidence type="ECO:0000313" key="8">
    <source>
        <dbReference type="EMBL" id="BBM87551.1"/>
    </source>
</evidence>
<dbReference type="PROSITE" id="PS00108">
    <property type="entry name" value="PROTEIN_KINASE_ST"/>
    <property type="match status" value="1"/>
</dbReference>
<dbReference type="SMART" id="SM00220">
    <property type="entry name" value="S_TKc"/>
    <property type="match status" value="1"/>
</dbReference>
<evidence type="ECO:0000256" key="1">
    <source>
        <dbReference type="ARBA" id="ARBA00022679"/>
    </source>
</evidence>
<feature type="compositionally biased region" description="Low complexity" evidence="6">
    <location>
        <begin position="466"/>
        <end position="476"/>
    </location>
</feature>
<dbReference type="Pfam" id="PF00069">
    <property type="entry name" value="Pkinase"/>
    <property type="match status" value="1"/>
</dbReference>
<dbReference type="InterPro" id="IPR008271">
    <property type="entry name" value="Ser/Thr_kinase_AS"/>
</dbReference>
<dbReference type="GO" id="GO:0004674">
    <property type="term" value="F:protein serine/threonine kinase activity"/>
    <property type="evidence" value="ECO:0007669"/>
    <property type="project" value="TreeGrafter"/>
</dbReference>
<name>A0A5S9IUD3_UABAM</name>
<evidence type="ECO:0000256" key="4">
    <source>
        <dbReference type="ARBA" id="ARBA00022840"/>
    </source>
</evidence>
<dbReference type="AlphaFoldDB" id="A0A5S9IUD3"/>
<dbReference type="RefSeq" id="WP_151971568.1">
    <property type="nucleotide sequence ID" value="NZ_AP019860.1"/>
</dbReference>
<feature type="binding site" evidence="5">
    <location>
        <position position="131"/>
    </location>
    <ligand>
        <name>ATP</name>
        <dbReference type="ChEBI" id="CHEBI:30616"/>
    </ligand>
</feature>
<keyword evidence="3 8" id="KW-0418">Kinase</keyword>
<keyword evidence="2 5" id="KW-0547">Nucleotide-binding</keyword>
<keyword evidence="9" id="KW-1185">Reference proteome</keyword>
<feature type="region of interest" description="Disordered" evidence="6">
    <location>
        <begin position="66"/>
        <end position="93"/>
    </location>
</feature>
<feature type="compositionally biased region" description="Polar residues" evidence="6">
    <location>
        <begin position="413"/>
        <end position="426"/>
    </location>
</feature>
<dbReference type="PROSITE" id="PS50011">
    <property type="entry name" value="PROTEIN_KINASE_DOM"/>
    <property type="match status" value="1"/>
</dbReference>
<evidence type="ECO:0000313" key="9">
    <source>
        <dbReference type="Proteomes" id="UP000326354"/>
    </source>
</evidence>
<proteinExistence type="predicted"/>
<feature type="region of interest" description="Disordered" evidence="6">
    <location>
        <begin position="413"/>
        <end position="487"/>
    </location>
</feature>
<accession>A0A5S9IUD3</accession>
<dbReference type="PANTHER" id="PTHR43289">
    <property type="entry name" value="MITOGEN-ACTIVATED PROTEIN KINASE KINASE KINASE 20-RELATED"/>
    <property type="match status" value="1"/>
</dbReference>
<dbReference type="PROSITE" id="PS00107">
    <property type="entry name" value="PROTEIN_KINASE_ATP"/>
    <property type="match status" value="1"/>
</dbReference>
<dbReference type="GO" id="GO:0005524">
    <property type="term" value="F:ATP binding"/>
    <property type="evidence" value="ECO:0007669"/>
    <property type="project" value="UniProtKB-UniRule"/>
</dbReference>